<dbReference type="AlphaFoldDB" id="A0A7R9ZFM3"/>
<protein>
    <recommendedName>
        <fullName evidence="3">NTR domain-containing protein</fullName>
    </recommendedName>
</protein>
<evidence type="ECO:0008006" key="3">
    <source>
        <dbReference type="Google" id="ProtNLM"/>
    </source>
</evidence>
<proteinExistence type="predicted"/>
<keyword evidence="1" id="KW-0732">Signal</keyword>
<accession>A0A7R9ZFM3</accession>
<feature type="signal peptide" evidence="1">
    <location>
        <begin position="1"/>
        <end position="24"/>
    </location>
</feature>
<dbReference type="InterPro" id="IPR008993">
    <property type="entry name" value="TIMP-like_OB-fold"/>
</dbReference>
<organism evidence="2">
    <name type="scientific">Pseudictyota dubia</name>
    <dbReference type="NCBI Taxonomy" id="2749911"/>
    <lineage>
        <taxon>Eukaryota</taxon>
        <taxon>Sar</taxon>
        <taxon>Stramenopiles</taxon>
        <taxon>Ochrophyta</taxon>
        <taxon>Bacillariophyta</taxon>
        <taxon>Mediophyceae</taxon>
        <taxon>Biddulphiophycidae</taxon>
        <taxon>Eupodiscales</taxon>
        <taxon>Odontellaceae</taxon>
        <taxon>Pseudictyota</taxon>
    </lineage>
</organism>
<sequence length="243" mass="27121">MIGRFFSATSLAFLGALQVEVSQACSCGRYFADNREAVEFFFPVYTTVFRGTVQKVIKVHGDDPFPEDEFNSGYYEATISVSKIWKNEENIDQTSTTVYTWPNSGLCGVTFVTGEEYIIYSREESLLLGPESDLAQVTGMCARQVTGQEEGGIDDEAIALDDYVVDNQVALDTNPSTSTTKRYHICAESHSKAKNECWRSAGDCSHKGDERCGDLSKHNAKKHCFVVQCPHRSSSTKLRKRFI</sequence>
<reference evidence="2" key="1">
    <citation type="submission" date="2021-01" db="EMBL/GenBank/DDBJ databases">
        <authorList>
            <person name="Corre E."/>
            <person name="Pelletier E."/>
            <person name="Niang G."/>
            <person name="Scheremetjew M."/>
            <person name="Finn R."/>
            <person name="Kale V."/>
            <person name="Holt S."/>
            <person name="Cochrane G."/>
            <person name="Meng A."/>
            <person name="Brown T."/>
            <person name="Cohen L."/>
        </authorList>
    </citation>
    <scope>NUCLEOTIDE SEQUENCE</scope>
    <source>
        <strain evidence="2">CCMP147</strain>
    </source>
</reference>
<gene>
    <name evidence="2" type="ORF">TDUB1175_LOCUS19352</name>
</gene>
<dbReference type="SUPFAM" id="SSF50242">
    <property type="entry name" value="TIMP-like"/>
    <property type="match status" value="1"/>
</dbReference>
<evidence type="ECO:0000256" key="1">
    <source>
        <dbReference type="SAM" id="SignalP"/>
    </source>
</evidence>
<evidence type="ECO:0000313" key="2">
    <source>
        <dbReference type="EMBL" id="CAD8320936.1"/>
    </source>
</evidence>
<dbReference type="Gene3D" id="2.40.50.120">
    <property type="match status" value="1"/>
</dbReference>
<name>A0A7R9ZFM3_9STRA</name>
<feature type="chain" id="PRO_5030966861" description="NTR domain-containing protein" evidence="1">
    <location>
        <begin position="25"/>
        <end position="243"/>
    </location>
</feature>
<dbReference type="EMBL" id="HBED01038463">
    <property type="protein sequence ID" value="CAD8320936.1"/>
    <property type="molecule type" value="Transcribed_RNA"/>
</dbReference>